<organism evidence="2 3">
    <name type="scientific">Cladorrhinum samala</name>
    <dbReference type="NCBI Taxonomy" id="585594"/>
    <lineage>
        <taxon>Eukaryota</taxon>
        <taxon>Fungi</taxon>
        <taxon>Dikarya</taxon>
        <taxon>Ascomycota</taxon>
        <taxon>Pezizomycotina</taxon>
        <taxon>Sordariomycetes</taxon>
        <taxon>Sordariomycetidae</taxon>
        <taxon>Sordariales</taxon>
        <taxon>Podosporaceae</taxon>
        <taxon>Cladorrhinum</taxon>
    </lineage>
</organism>
<keyword evidence="3" id="KW-1185">Reference proteome</keyword>
<reference evidence="2" key="2">
    <citation type="submission" date="2023-06" db="EMBL/GenBank/DDBJ databases">
        <authorList>
            <consortium name="Lawrence Berkeley National Laboratory"/>
            <person name="Mondo S.J."/>
            <person name="Hensen N."/>
            <person name="Bonometti L."/>
            <person name="Westerberg I."/>
            <person name="Brannstrom I.O."/>
            <person name="Guillou S."/>
            <person name="Cros-Aarteil S."/>
            <person name="Calhoun S."/>
            <person name="Haridas S."/>
            <person name="Kuo A."/>
            <person name="Pangilinan J."/>
            <person name="Riley R."/>
            <person name="Labutti K."/>
            <person name="Andreopoulos B."/>
            <person name="Lipzen A."/>
            <person name="Chen C."/>
            <person name="Yanf M."/>
            <person name="Daum C."/>
            <person name="Ng V."/>
            <person name="Clum A."/>
            <person name="Steindorff A."/>
            <person name="Ohm R."/>
            <person name="Martin F."/>
            <person name="Silar P."/>
            <person name="Natvig D."/>
            <person name="Lalanne C."/>
            <person name="Gautier V."/>
            <person name="Ament-Velasquez S.L."/>
            <person name="Kruys A."/>
            <person name="Hutchinson M.I."/>
            <person name="Powell A.J."/>
            <person name="Barry K."/>
            <person name="Miller A.N."/>
            <person name="Grigoriev I.V."/>
            <person name="Debuchy R."/>
            <person name="Gladieux P."/>
            <person name="Thoren M.H."/>
            <person name="Johannesson H."/>
        </authorList>
    </citation>
    <scope>NUCLEOTIDE SEQUENCE</scope>
    <source>
        <strain evidence="2">PSN324</strain>
    </source>
</reference>
<dbReference type="Pfam" id="PF14269">
    <property type="entry name" value="Arylsulfotran_2"/>
    <property type="match status" value="1"/>
</dbReference>
<dbReference type="InterPro" id="IPR053143">
    <property type="entry name" value="Arylsulfate_ST"/>
</dbReference>
<dbReference type="InterPro" id="IPR039535">
    <property type="entry name" value="ASST-like"/>
</dbReference>
<dbReference type="PANTHER" id="PTHR35340:SF9">
    <property type="entry name" value="ASST-DOMAIN-CONTAINING PROTEIN"/>
    <property type="match status" value="1"/>
</dbReference>
<name>A0AAV9HEZ1_9PEZI</name>
<comment type="caution">
    <text evidence="2">The sequence shown here is derived from an EMBL/GenBank/DDBJ whole genome shotgun (WGS) entry which is preliminary data.</text>
</comment>
<evidence type="ECO:0000313" key="2">
    <source>
        <dbReference type="EMBL" id="KAK4458158.1"/>
    </source>
</evidence>
<protein>
    <submittedName>
        <fullName evidence="2">ASST-domain-containing protein</fullName>
    </submittedName>
</protein>
<dbReference type="SUPFAM" id="SSF50998">
    <property type="entry name" value="Quinoprotein alcohol dehydrogenase-like"/>
    <property type="match status" value="1"/>
</dbReference>
<dbReference type="EMBL" id="MU865080">
    <property type="protein sequence ID" value="KAK4458158.1"/>
    <property type="molecule type" value="Genomic_DNA"/>
</dbReference>
<dbReference type="Proteomes" id="UP001321749">
    <property type="component" value="Unassembled WGS sequence"/>
</dbReference>
<reference evidence="2" key="1">
    <citation type="journal article" date="2023" name="Mol. Phylogenet. Evol.">
        <title>Genome-scale phylogeny and comparative genomics of the fungal order Sordariales.</title>
        <authorList>
            <person name="Hensen N."/>
            <person name="Bonometti L."/>
            <person name="Westerberg I."/>
            <person name="Brannstrom I.O."/>
            <person name="Guillou S."/>
            <person name="Cros-Aarteil S."/>
            <person name="Calhoun S."/>
            <person name="Haridas S."/>
            <person name="Kuo A."/>
            <person name="Mondo S."/>
            <person name="Pangilinan J."/>
            <person name="Riley R."/>
            <person name="LaButti K."/>
            <person name="Andreopoulos B."/>
            <person name="Lipzen A."/>
            <person name="Chen C."/>
            <person name="Yan M."/>
            <person name="Daum C."/>
            <person name="Ng V."/>
            <person name="Clum A."/>
            <person name="Steindorff A."/>
            <person name="Ohm R.A."/>
            <person name="Martin F."/>
            <person name="Silar P."/>
            <person name="Natvig D.O."/>
            <person name="Lalanne C."/>
            <person name="Gautier V."/>
            <person name="Ament-Velasquez S.L."/>
            <person name="Kruys A."/>
            <person name="Hutchinson M.I."/>
            <person name="Powell A.J."/>
            <person name="Barry K."/>
            <person name="Miller A.N."/>
            <person name="Grigoriev I.V."/>
            <person name="Debuchy R."/>
            <person name="Gladieux P."/>
            <person name="Hiltunen Thoren M."/>
            <person name="Johannesson H."/>
        </authorList>
    </citation>
    <scope>NUCLEOTIDE SEQUENCE</scope>
    <source>
        <strain evidence="2">PSN324</strain>
    </source>
</reference>
<evidence type="ECO:0000313" key="3">
    <source>
        <dbReference type="Proteomes" id="UP001321749"/>
    </source>
</evidence>
<dbReference type="AlphaFoldDB" id="A0AAV9HEZ1"/>
<accession>A0AAV9HEZ1</accession>
<dbReference type="PANTHER" id="PTHR35340">
    <property type="entry name" value="PQQ ENZYME REPEAT PROTEIN-RELATED"/>
    <property type="match status" value="1"/>
</dbReference>
<feature type="region of interest" description="Disordered" evidence="1">
    <location>
        <begin position="504"/>
        <end position="539"/>
    </location>
</feature>
<dbReference type="InterPro" id="IPR011047">
    <property type="entry name" value="Quinoprotein_ADH-like_sf"/>
</dbReference>
<evidence type="ECO:0000256" key="1">
    <source>
        <dbReference type="SAM" id="MobiDB-lite"/>
    </source>
</evidence>
<gene>
    <name evidence="2" type="ORF">QBC42DRAFT_210950</name>
</gene>
<sequence>MATGDWQFRSRPDLAPPRLNITIPATKDVESGYLFLAPFAGYPDTPTEQHGPRQAGPYIFRDNGDLVWAGYGIYSIWATNFQAGRWRGKDILFSFEGDHNAGYGHGHGHITILDQHYETIRELRAGNHKLIDKHEFHIINEETGLIQVYQPVPRDLTPWGASPEQQWIVNAIFQEIDISTGHLIFEWASLDHVDPSESVLPISPGQAGSGYNSSDAWDYFHINSVDKNAEGDYLISARDACSIHKINGTSGEIIWRLNGKRSDFKVAKKAEFCFQHHARWLPSSDPNIELVSLYDNSAHGTEHGEGRQVHTAPFSSGKILKLDTVKWTAELVQGYYPPEGYKLLSKSQGSTQVLPNGNALINWGSDGAVTEYSVEGKPIFHAYMDSGDLGEGVENYRGFRYNWTGLPTEEPAVVALEREDSGKTTTTVYVSWNGDTETAVWRFYEVADGFGSRDFLGESKRTSFETKLVVPYRKGKKVGKVSAEAVDRAGRVLRVTGVAGVEKEVLPASARPGGSGGDQRNSQSREESGDEQKVLVTGASKSRWEDHAILKGFRFGKDL</sequence>
<feature type="compositionally biased region" description="Basic and acidic residues" evidence="1">
    <location>
        <begin position="523"/>
        <end position="533"/>
    </location>
</feature>
<proteinExistence type="predicted"/>